<dbReference type="InterPro" id="IPR032531">
    <property type="entry name" value="DUF4956"/>
</dbReference>
<keyword evidence="1" id="KW-0812">Transmembrane</keyword>
<dbReference type="Proteomes" id="UP001058072">
    <property type="component" value="Chromosome"/>
</dbReference>
<feature type="transmembrane region" description="Helical" evidence="1">
    <location>
        <begin position="99"/>
        <end position="118"/>
    </location>
</feature>
<keyword evidence="1" id="KW-1133">Transmembrane helix</keyword>
<reference evidence="3 4" key="1">
    <citation type="submission" date="2021-03" db="EMBL/GenBank/DDBJ databases">
        <title>Comparative Genomics and Metabolomics in the genus Turicibacter.</title>
        <authorList>
            <person name="Maki J."/>
            <person name="Looft T."/>
        </authorList>
    </citation>
    <scope>NUCLEOTIDE SEQUENCE</scope>
    <source>
        <strain evidence="3">ISU324</strain>
        <strain evidence="2 4">MMM721</strain>
    </source>
</reference>
<feature type="transmembrane region" description="Helical" evidence="1">
    <location>
        <begin position="124"/>
        <end position="141"/>
    </location>
</feature>
<dbReference type="Pfam" id="PF16316">
    <property type="entry name" value="DUF4956"/>
    <property type="match status" value="1"/>
</dbReference>
<keyword evidence="4" id="KW-1185">Reference proteome</keyword>
<sequence>MKEMLYEYLVTRSGEINIFKSIEILIVALLLAAIVFWTYKFTFSGVLYNRKFNVSLIMLTLITTMVMIVIGSDIALSLGMVGALSIVRFRTAIKDPRDTAYIFWCIGIGLSVGTQNYMVALVGSIFLAIVLIAFSFGSFGAEDRYLLIIRGERRCESEVMSYLFKQFKGAQLRGKNSTDQTMEMIYQVSLKNDQQKMLLDTFYQIEGIQSVNLVAQNGETIG</sequence>
<dbReference type="AlphaFoldDB" id="A0A9Q9FFA6"/>
<gene>
    <name evidence="2" type="ORF">J0J69_01045</name>
    <name evidence="3" type="ORF">J0J70_07350</name>
</gene>
<dbReference type="EMBL" id="CP071249">
    <property type="protein sequence ID" value="UUF06208.1"/>
    <property type="molecule type" value="Genomic_DNA"/>
</dbReference>
<accession>A0A9Q9FFA6</accession>
<evidence type="ECO:0000313" key="4">
    <source>
        <dbReference type="Proteomes" id="UP001058016"/>
    </source>
</evidence>
<name>A0A9Q9FFA6_9FIRM</name>
<evidence type="ECO:0000256" key="1">
    <source>
        <dbReference type="SAM" id="Phobius"/>
    </source>
</evidence>
<proteinExistence type="predicted"/>
<dbReference type="EMBL" id="CP071250">
    <property type="protein sequence ID" value="UUF07451.1"/>
    <property type="molecule type" value="Genomic_DNA"/>
</dbReference>
<organism evidence="3 5">
    <name type="scientific">Turicibacter bilis</name>
    <dbReference type="NCBI Taxonomy" id="2735723"/>
    <lineage>
        <taxon>Bacteria</taxon>
        <taxon>Bacillati</taxon>
        <taxon>Bacillota</taxon>
        <taxon>Erysipelotrichia</taxon>
        <taxon>Erysipelotrichales</taxon>
        <taxon>Turicibacteraceae</taxon>
        <taxon>Turicibacter</taxon>
    </lineage>
</organism>
<evidence type="ECO:0000313" key="5">
    <source>
        <dbReference type="Proteomes" id="UP001058072"/>
    </source>
</evidence>
<dbReference type="RefSeq" id="WP_212724249.1">
    <property type="nucleotide sequence ID" value="NZ_CP071249.1"/>
</dbReference>
<evidence type="ECO:0000313" key="2">
    <source>
        <dbReference type="EMBL" id="UUF06208.1"/>
    </source>
</evidence>
<evidence type="ECO:0000313" key="3">
    <source>
        <dbReference type="EMBL" id="UUF07451.1"/>
    </source>
</evidence>
<feature type="transmembrane region" description="Helical" evidence="1">
    <location>
        <begin position="59"/>
        <end position="87"/>
    </location>
</feature>
<dbReference type="Proteomes" id="UP001058016">
    <property type="component" value="Chromosome"/>
</dbReference>
<feature type="transmembrane region" description="Helical" evidence="1">
    <location>
        <begin position="21"/>
        <end position="39"/>
    </location>
</feature>
<keyword evidence="1" id="KW-0472">Membrane</keyword>
<protein>
    <submittedName>
        <fullName evidence="3">DUF4956 domain-containing protein</fullName>
    </submittedName>
</protein>